<keyword evidence="5 6" id="KW-1015">Disulfide bond</keyword>
<reference evidence="8 9" key="1">
    <citation type="journal article" date="2022" name="G3 (Bethesda)">
        <title>Whole-genome sequence and methylome profiling of the almond [Prunus dulcis (Mill.) D.A. Webb] cultivar 'Nonpareil'.</title>
        <authorList>
            <person name="D'Amico-Willman K.M."/>
            <person name="Ouma W.Z."/>
            <person name="Meulia T."/>
            <person name="Sideli G.M."/>
            <person name="Gradziel T.M."/>
            <person name="Fresnedo-Ramirez J."/>
        </authorList>
    </citation>
    <scope>NUCLEOTIDE SEQUENCE [LARGE SCALE GENOMIC DNA]</scope>
    <source>
        <strain evidence="8">Clone GOH B32 T37-40</strain>
    </source>
</reference>
<comment type="caution">
    <text evidence="8">The sequence shown here is derived from an EMBL/GenBank/DDBJ whole genome shotgun (WGS) entry which is preliminary data.</text>
</comment>
<dbReference type="Proteomes" id="UP001054821">
    <property type="component" value="Chromosome 7"/>
</dbReference>
<dbReference type="EMBL" id="JAJFAZ020000007">
    <property type="protein sequence ID" value="KAI5318183.1"/>
    <property type="molecule type" value="Genomic_DNA"/>
</dbReference>
<feature type="disulfide bond" evidence="6">
    <location>
        <begin position="32"/>
        <end position="246"/>
    </location>
</feature>
<feature type="chain" id="PRO_5042129877" description="Pathogenesis-related thaumatin superfamily protein" evidence="7">
    <location>
        <begin position="24"/>
        <end position="264"/>
    </location>
</feature>
<accession>A0AAD4V4K4</accession>
<dbReference type="CDD" id="cd09218">
    <property type="entry name" value="TLP-PA"/>
    <property type="match status" value="1"/>
</dbReference>
<evidence type="ECO:0008006" key="10">
    <source>
        <dbReference type="Google" id="ProtNLM"/>
    </source>
</evidence>
<feature type="disulfide bond" evidence="6">
    <location>
        <begin position="166"/>
        <end position="182"/>
    </location>
</feature>
<keyword evidence="3" id="KW-0964">Secreted</keyword>
<dbReference type="Pfam" id="PF00314">
    <property type="entry name" value="Thaumatin"/>
    <property type="match status" value="1"/>
</dbReference>
<dbReference type="GO" id="GO:0006952">
    <property type="term" value="P:defense response"/>
    <property type="evidence" value="ECO:0007669"/>
    <property type="project" value="UniProtKB-ARBA"/>
</dbReference>
<feature type="disulfide bond" evidence="6">
    <location>
        <begin position="196"/>
        <end position="206"/>
    </location>
</feature>
<dbReference type="GO" id="GO:0005576">
    <property type="term" value="C:extracellular region"/>
    <property type="evidence" value="ECO:0007669"/>
    <property type="project" value="UniProtKB-SubCell"/>
</dbReference>
<evidence type="ECO:0000256" key="5">
    <source>
        <dbReference type="ARBA" id="ARBA00023157"/>
    </source>
</evidence>
<dbReference type="AlphaFoldDB" id="A0AAD4V4K4"/>
<dbReference type="InterPro" id="IPR001938">
    <property type="entry name" value="Thaumatin"/>
</dbReference>
<feature type="disulfide bond" evidence="6">
    <location>
        <begin position="80"/>
        <end position="90"/>
    </location>
</feature>
<name>A0AAD4V4K4_PRUDU</name>
<dbReference type="SUPFAM" id="SSF49870">
    <property type="entry name" value="Osmotin, thaumatin-like protein"/>
    <property type="match status" value="1"/>
</dbReference>
<gene>
    <name evidence="8" type="ORF">L3X38_037891</name>
</gene>
<protein>
    <recommendedName>
        <fullName evidence="10">Pathogenesis-related thaumatin superfamily protein</fullName>
    </recommendedName>
</protein>
<dbReference type="PRINTS" id="PR00347">
    <property type="entry name" value="THAUMATIN"/>
</dbReference>
<keyword evidence="9" id="KW-1185">Reference proteome</keyword>
<organism evidence="8 9">
    <name type="scientific">Prunus dulcis</name>
    <name type="common">Almond</name>
    <name type="synonym">Amygdalus dulcis</name>
    <dbReference type="NCBI Taxonomy" id="3755"/>
    <lineage>
        <taxon>Eukaryota</taxon>
        <taxon>Viridiplantae</taxon>
        <taxon>Streptophyta</taxon>
        <taxon>Embryophyta</taxon>
        <taxon>Tracheophyta</taxon>
        <taxon>Spermatophyta</taxon>
        <taxon>Magnoliopsida</taxon>
        <taxon>eudicotyledons</taxon>
        <taxon>Gunneridae</taxon>
        <taxon>Pentapetalae</taxon>
        <taxon>rosids</taxon>
        <taxon>fabids</taxon>
        <taxon>Rosales</taxon>
        <taxon>Rosaceae</taxon>
        <taxon>Amygdaloideae</taxon>
        <taxon>Amygdaleae</taxon>
        <taxon>Prunus</taxon>
    </lineage>
</organism>
<comment type="subcellular location">
    <subcellularLocation>
        <location evidence="1">Secreted</location>
    </subcellularLocation>
</comment>
<evidence type="ECO:0000313" key="8">
    <source>
        <dbReference type="EMBL" id="KAI5318183.1"/>
    </source>
</evidence>
<dbReference type="InterPro" id="IPR037176">
    <property type="entry name" value="Osmotin/thaumatin-like_sf"/>
</dbReference>
<proteinExistence type="inferred from homology"/>
<evidence type="ECO:0000256" key="3">
    <source>
        <dbReference type="ARBA" id="ARBA00022525"/>
    </source>
</evidence>
<evidence type="ECO:0000256" key="6">
    <source>
        <dbReference type="PIRSR" id="PIRSR002703-1"/>
    </source>
</evidence>
<evidence type="ECO:0000256" key="1">
    <source>
        <dbReference type="ARBA" id="ARBA00004613"/>
    </source>
</evidence>
<sequence>MMKTLVVVLSFSLTILSFGGAHAATISLRNNCPYTVWPATLTSDGKPQLSTTGFELASQASFRLDTPVPWSGRFWARTGCSTDASRNFVCATADCGSGRVTCNSINSTDGIPPATLAEFSIPAGGGQDFYDVSLVDGFNLAMSVTPQGGTGDCKTATCPGNVNAVCPSELQKKGSDGSVVACLSACVKFGEPWYCCTPPQNTPETCPPTNYSQIFDDQCPDAYSYAYDDKSLFTCSGGPNYLITFCPPGSCCGEIYVHIGALDM</sequence>
<keyword evidence="4 7" id="KW-0732">Signal</keyword>
<dbReference type="SMART" id="SM00205">
    <property type="entry name" value="THN"/>
    <property type="match status" value="1"/>
</dbReference>
<evidence type="ECO:0000256" key="4">
    <source>
        <dbReference type="ARBA" id="ARBA00022729"/>
    </source>
</evidence>
<comment type="similarity">
    <text evidence="2">Belongs to the thaumatin family.</text>
</comment>
<dbReference type="Gene3D" id="2.60.110.10">
    <property type="entry name" value="Thaumatin"/>
    <property type="match status" value="1"/>
</dbReference>
<dbReference type="PROSITE" id="PS51367">
    <property type="entry name" value="THAUMATIN_2"/>
    <property type="match status" value="1"/>
</dbReference>
<evidence type="ECO:0000256" key="2">
    <source>
        <dbReference type="ARBA" id="ARBA00010607"/>
    </source>
</evidence>
<feature type="disulfide bond" evidence="6">
    <location>
        <begin position="153"/>
        <end position="235"/>
    </location>
</feature>
<dbReference type="FunFam" id="2.60.110.10:FF:000002">
    <property type="entry name" value="Thaumatin-like protein 1a"/>
    <property type="match status" value="1"/>
</dbReference>
<feature type="signal peptide" evidence="7">
    <location>
        <begin position="1"/>
        <end position="23"/>
    </location>
</feature>
<dbReference type="PIRSF" id="PIRSF002703">
    <property type="entry name" value="Thaumatin"/>
    <property type="match status" value="1"/>
</dbReference>
<dbReference type="PANTHER" id="PTHR31048">
    <property type="entry name" value="OS03G0233200 PROTEIN"/>
    <property type="match status" value="1"/>
</dbReference>
<evidence type="ECO:0000313" key="9">
    <source>
        <dbReference type="Proteomes" id="UP001054821"/>
    </source>
</evidence>
<evidence type="ECO:0000256" key="7">
    <source>
        <dbReference type="SAM" id="SignalP"/>
    </source>
</evidence>
<feature type="disulfide bond" evidence="6">
    <location>
        <begin position="186"/>
        <end position="195"/>
    </location>
</feature>
<feature type="disulfide bond" evidence="6">
    <location>
        <begin position="95"/>
        <end position="102"/>
    </location>
</feature>
<feature type="disulfide bond" evidence="6">
    <location>
        <begin position="158"/>
        <end position="219"/>
    </location>
</feature>